<dbReference type="AlphaFoldDB" id="A0A6A5A9J0"/>
<protein>
    <recommendedName>
        <fullName evidence="1">PWWP domain-containing protein</fullName>
    </recommendedName>
</protein>
<feature type="domain" description="PWWP" evidence="1">
    <location>
        <begin position="350"/>
        <end position="401"/>
    </location>
</feature>
<dbReference type="SUPFAM" id="SSF63748">
    <property type="entry name" value="Tudor/PWWP/MBT"/>
    <property type="match status" value="1"/>
</dbReference>
<dbReference type="Proteomes" id="UP000469452">
    <property type="component" value="Unassembled WGS sequence"/>
</dbReference>
<gene>
    <name evidence="2" type="ORF">AaE_008845</name>
</gene>
<evidence type="ECO:0000259" key="1">
    <source>
        <dbReference type="PROSITE" id="PS50812"/>
    </source>
</evidence>
<accession>A0A6A5A9J0</accession>
<dbReference type="EMBL" id="VJMI01014700">
    <property type="protein sequence ID" value="KAF0738699.1"/>
    <property type="molecule type" value="Genomic_DNA"/>
</dbReference>
<name>A0A6A5A9J0_APHAT</name>
<comment type="caution">
    <text evidence="2">The sequence shown here is derived from an EMBL/GenBank/DDBJ whole genome shotgun (WGS) entry which is preliminary data.</text>
</comment>
<dbReference type="VEuPathDB" id="FungiDB:H257_01858"/>
<sequence>MSCGGPCMCATSNLFVKALFTICVQIEHQPAVKLAHKFNGVLVYYLGLYTFAARTKVDVKRWSCNERHLFSQQEAIADDADMLTQFTTAMAEAKVFEDQGTLPFLTPSDLRSSLTPPPWPKDIMPGTITWMSHASKSWAPAYVFDPGHLRANHNVASTTYTSTTTRHEKKQLLQASNPNTYYLVYNFGDCQISLWKRGNAKMLPWGCPEHNKFLLGVPRKHPNEYLSKAMKRLEVVSPMDFLLAKQNQKKLTIKDAYVVQVSWANPSKNELNPNNDDIVISTVDDTKASSGKDMSTLCVRKRKAVEEAPPAMVIYSKKTHLATVMGTSKRPAIGPQPTASLPPPVPPLFRNGVAWAHVRGQLWWPVYICNPHLWSPQPDSPTLTYDVYSFGYHTMRSRAFTLAQLRPWKCPEAPRLRETIFAALDQSKVSDQETLGNALVEADNYYVEYEQIQSSTDLESKLARLKCNTLAASAAWCCS</sequence>
<reference evidence="2 3" key="1">
    <citation type="submission" date="2019-06" db="EMBL/GenBank/DDBJ databases">
        <title>Genomics analysis of Aphanomyces spp. identifies a new class of oomycete effector associated with host adaptation.</title>
        <authorList>
            <person name="Gaulin E."/>
        </authorList>
    </citation>
    <scope>NUCLEOTIDE SEQUENCE [LARGE SCALE GENOMIC DNA]</scope>
    <source>
        <strain evidence="2 3">E</strain>
    </source>
</reference>
<organism evidence="2 3">
    <name type="scientific">Aphanomyces astaci</name>
    <name type="common">Crayfish plague agent</name>
    <dbReference type="NCBI Taxonomy" id="112090"/>
    <lineage>
        <taxon>Eukaryota</taxon>
        <taxon>Sar</taxon>
        <taxon>Stramenopiles</taxon>
        <taxon>Oomycota</taxon>
        <taxon>Saprolegniomycetes</taxon>
        <taxon>Saprolegniales</taxon>
        <taxon>Verrucalvaceae</taxon>
        <taxon>Aphanomyces</taxon>
    </lineage>
</organism>
<evidence type="ECO:0000313" key="3">
    <source>
        <dbReference type="Proteomes" id="UP000469452"/>
    </source>
</evidence>
<dbReference type="PROSITE" id="PS50812">
    <property type="entry name" value="PWWP"/>
    <property type="match status" value="1"/>
</dbReference>
<dbReference type="InterPro" id="IPR000313">
    <property type="entry name" value="PWWP_dom"/>
</dbReference>
<dbReference type="Gene3D" id="2.30.30.140">
    <property type="match status" value="2"/>
</dbReference>
<evidence type="ECO:0000313" key="2">
    <source>
        <dbReference type="EMBL" id="KAF0738699.1"/>
    </source>
</evidence>
<proteinExistence type="predicted"/>